<dbReference type="AlphaFoldDB" id="A0A5B6VKN0"/>
<reference evidence="2" key="1">
    <citation type="journal article" date="2019" name="Plant Biotechnol. J.">
        <title>Genome sequencing of the Australian wild diploid species Gossypium australe highlights disease resistance and delayed gland morphogenesis.</title>
        <authorList>
            <person name="Cai Y."/>
            <person name="Cai X."/>
            <person name="Wang Q."/>
            <person name="Wang P."/>
            <person name="Zhang Y."/>
            <person name="Cai C."/>
            <person name="Xu Y."/>
            <person name="Wang K."/>
            <person name="Zhou Z."/>
            <person name="Wang C."/>
            <person name="Geng S."/>
            <person name="Li B."/>
            <person name="Dong Q."/>
            <person name="Hou Y."/>
            <person name="Wang H."/>
            <person name="Ai P."/>
            <person name="Liu Z."/>
            <person name="Yi F."/>
            <person name="Sun M."/>
            <person name="An G."/>
            <person name="Cheng J."/>
            <person name="Zhang Y."/>
            <person name="Shi Q."/>
            <person name="Xie Y."/>
            <person name="Shi X."/>
            <person name="Chang Y."/>
            <person name="Huang F."/>
            <person name="Chen Y."/>
            <person name="Hong S."/>
            <person name="Mi L."/>
            <person name="Sun Q."/>
            <person name="Zhang L."/>
            <person name="Zhou B."/>
            <person name="Peng R."/>
            <person name="Zhang X."/>
            <person name="Liu F."/>
        </authorList>
    </citation>
    <scope>NUCLEOTIDE SEQUENCE [LARGE SCALE GENOMIC DNA]</scope>
    <source>
        <strain evidence="2">cv. PA1801</strain>
    </source>
</reference>
<comment type="caution">
    <text evidence="1">The sequence shown here is derived from an EMBL/GenBank/DDBJ whole genome shotgun (WGS) entry which is preliminary data.</text>
</comment>
<dbReference type="EMBL" id="SMMG02000006">
    <property type="protein sequence ID" value="KAA3469869.1"/>
    <property type="molecule type" value="Genomic_DNA"/>
</dbReference>
<keyword evidence="2" id="KW-1185">Reference proteome</keyword>
<sequence>MLRRYRSNPSHIVPVEEIEVRPDLTFEEESVQILDRDIKVLRRKIVPLVKVLWRNHDTEEATWESEDLICQQYSCVTKT</sequence>
<proteinExistence type="predicted"/>
<accession>A0A5B6VKN0</accession>
<dbReference type="OrthoDB" id="1305225at2759"/>
<name>A0A5B6VKN0_9ROSI</name>
<evidence type="ECO:0000313" key="2">
    <source>
        <dbReference type="Proteomes" id="UP000325315"/>
    </source>
</evidence>
<dbReference type="PANTHER" id="PTHR46148:SF44">
    <property type="entry name" value="GAG-POL POLYPROTEIN"/>
    <property type="match status" value="1"/>
</dbReference>
<evidence type="ECO:0000313" key="1">
    <source>
        <dbReference type="EMBL" id="KAA3469869.1"/>
    </source>
</evidence>
<organism evidence="1 2">
    <name type="scientific">Gossypium australe</name>
    <dbReference type="NCBI Taxonomy" id="47621"/>
    <lineage>
        <taxon>Eukaryota</taxon>
        <taxon>Viridiplantae</taxon>
        <taxon>Streptophyta</taxon>
        <taxon>Embryophyta</taxon>
        <taxon>Tracheophyta</taxon>
        <taxon>Spermatophyta</taxon>
        <taxon>Magnoliopsida</taxon>
        <taxon>eudicotyledons</taxon>
        <taxon>Gunneridae</taxon>
        <taxon>Pentapetalae</taxon>
        <taxon>rosids</taxon>
        <taxon>malvids</taxon>
        <taxon>Malvales</taxon>
        <taxon>Malvaceae</taxon>
        <taxon>Malvoideae</taxon>
        <taxon>Gossypium</taxon>
    </lineage>
</organism>
<dbReference type="PANTHER" id="PTHR46148">
    <property type="entry name" value="CHROMO DOMAIN-CONTAINING PROTEIN"/>
    <property type="match status" value="1"/>
</dbReference>
<protein>
    <submittedName>
        <fullName evidence="1">ABC transporter G family member 33-like</fullName>
    </submittedName>
</protein>
<dbReference type="Proteomes" id="UP000325315">
    <property type="component" value="Unassembled WGS sequence"/>
</dbReference>
<gene>
    <name evidence="1" type="ORF">EPI10_015620</name>
</gene>